<name>A0A1Y1JWY8_PHOPY</name>
<sequence>MCGIFVRYSESIITRPRSSSSMPMFSRPKPCVYGRRPMATKTTSALRVSGLPPLAASTSRVTLSPDLSPLTTLVFSLKSIPCFFKSFWVDFAISVSIPGPPIWLKNSTTVTLVPSRDHTEAISRPMMPPPMTTMVSGICSRAMAPVLVMTRFSSISRPGKGVASEPVAMRMFFPRTVVSPPSLRATLISFSLTNEPAPLMYSTPFFFRRNSTPFVRPVTAVSLAFMKLARFSLTSPTSIPRFFVSCKIWWYKCELFRSDFEGMHPTLRQVPPRVPRFSIQATFMPSWPALIAATYPATPPPMITRSFSSEEEA</sequence>
<dbReference type="AlphaFoldDB" id="A0A1Y1JWY8"/>
<reference evidence="1" key="1">
    <citation type="journal article" date="2016" name="Sci. Rep.">
        <title>Molecular characterization of firefly nuptial gifts: a multi-omics approach sheds light on postcopulatory sexual selection.</title>
        <authorList>
            <person name="Al-Wathiqui N."/>
            <person name="Fallon T.R."/>
            <person name="South A."/>
            <person name="Weng J.K."/>
            <person name="Lewis S.M."/>
        </authorList>
    </citation>
    <scope>NUCLEOTIDE SEQUENCE</scope>
</reference>
<accession>A0A1Y1JWY8</accession>
<protein>
    <submittedName>
        <fullName evidence="1">Uncharacterized protein</fullName>
    </submittedName>
</protein>
<proteinExistence type="predicted"/>
<organism evidence="1">
    <name type="scientific">Photinus pyralis</name>
    <name type="common">Common eastern firefly</name>
    <name type="synonym">Lampyris pyralis</name>
    <dbReference type="NCBI Taxonomy" id="7054"/>
    <lineage>
        <taxon>Eukaryota</taxon>
        <taxon>Metazoa</taxon>
        <taxon>Ecdysozoa</taxon>
        <taxon>Arthropoda</taxon>
        <taxon>Hexapoda</taxon>
        <taxon>Insecta</taxon>
        <taxon>Pterygota</taxon>
        <taxon>Neoptera</taxon>
        <taxon>Endopterygota</taxon>
        <taxon>Coleoptera</taxon>
        <taxon>Polyphaga</taxon>
        <taxon>Elateriformia</taxon>
        <taxon>Elateroidea</taxon>
        <taxon>Lampyridae</taxon>
        <taxon>Lampyrinae</taxon>
        <taxon>Photinus</taxon>
    </lineage>
</organism>
<evidence type="ECO:0000313" key="1">
    <source>
        <dbReference type="EMBL" id="JAV51905.1"/>
    </source>
</evidence>
<dbReference type="EMBL" id="GEZM01102350">
    <property type="protein sequence ID" value="JAV51905.1"/>
    <property type="molecule type" value="Transcribed_RNA"/>
</dbReference>